<keyword evidence="3" id="KW-0282">Flagellum</keyword>
<dbReference type="VEuPathDB" id="TriTrypDB:ECC02_006150"/>
<keyword evidence="1" id="KW-0175">Coiled coil</keyword>
<dbReference type="InterPro" id="IPR053120">
    <property type="entry name" value="PFR_Component"/>
</dbReference>
<dbReference type="InterPro" id="IPR007824">
    <property type="entry name" value="Flagellar_rod"/>
</dbReference>
<proteinExistence type="predicted"/>
<feature type="region of interest" description="Disordered" evidence="2">
    <location>
        <begin position="100"/>
        <end position="135"/>
    </location>
</feature>
<evidence type="ECO:0000256" key="1">
    <source>
        <dbReference type="SAM" id="Coils"/>
    </source>
</evidence>
<dbReference type="VEuPathDB" id="TriTrypDB:TCDM_08793"/>
<evidence type="ECO:0000313" key="4">
    <source>
        <dbReference type="Proteomes" id="UP000246121"/>
    </source>
</evidence>
<dbReference type="VEuPathDB" id="TriTrypDB:TcCLB.506789.210"/>
<dbReference type="VEuPathDB" id="TriTrypDB:C3747_65g72"/>
<dbReference type="GO" id="GO:0005516">
    <property type="term" value="F:calmodulin binding"/>
    <property type="evidence" value="ECO:0007669"/>
    <property type="project" value="InterPro"/>
</dbReference>
<feature type="compositionally biased region" description="Low complexity" evidence="2">
    <location>
        <begin position="178"/>
        <end position="202"/>
    </location>
</feature>
<dbReference type="VEuPathDB" id="TriTrypDB:BCY84_17188"/>
<evidence type="ECO:0000313" key="3">
    <source>
        <dbReference type="EMBL" id="PWU89798.1"/>
    </source>
</evidence>
<keyword evidence="3" id="KW-0969">Cilium</keyword>
<feature type="region of interest" description="Disordered" evidence="2">
    <location>
        <begin position="671"/>
        <end position="698"/>
    </location>
</feature>
<accession>A0A2V2V412</accession>
<dbReference type="VEuPathDB" id="TriTrypDB:TcCL_NonESM02004"/>
<feature type="region of interest" description="Disordered" evidence="2">
    <location>
        <begin position="176"/>
        <end position="203"/>
    </location>
</feature>
<dbReference type="VEuPathDB" id="TriTrypDB:TcG_05224"/>
<feature type="compositionally biased region" description="Basic and acidic residues" evidence="2">
    <location>
        <begin position="675"/>
        <end position="689"/>
    </location>
</feature>
<dbReference type="PANTHER" id="PTHR34732:SF3">
    <property type="entry name" value="ROD PROTEIN, PUTATIVE-RELATED"/>
    <property type="match status" value="1"/>
</dbReference>
<reference evidence="3 4" key="1">
    <citation type="journal article" date="2018" name="Microb. Genom.">
        <title>Expanding an expanded genome: long-read sequencing of Trypanosoma cruzi.</title>
        <authorList>
            <person name="Berna L."/>
            <person name="Rodriguez M."/>
            <person name="Chiribao M.L."/>
            <person name="Parodi-Talice A."/>
            <person name="Pita S."/>
            <person name="Rijo G."/>
            <person name="Alvarez-Valin F."/>
            <person name="Robello C."/>
        </authorList>
    </citation>
    <scope>NUCLEOTIDE SEQUENCE [LARGE SCALE GENOMIC DNA]</scope>
    <source>
        <strain evidence="3 4">Dm28c</strain>
    </source>
</reference>
<organism evidence="3 4">
    <name type="scientific">Trypanosoma cruzi</name>
    <dbReference type="NCBI Taxonomy" id="5693"/>
    <lineage>
        <taxon>Eukaryota</taxon>
        <taxon>Discoba</taxon>
        <taxon>Euglenozoa</taxon>
        <taxon>Kinetoplastea</taxon>
        <taxon>Metakinetoplastina</taxon>
        <taxon>Trypanosomatida</taxon>
        <taxon>Trypanosomatidae</taxon>
        <taxon>Trypanosoma</taxon>
        <taxon>Schizotrypanum</taxon>
    </lineage>
</organism>
<dbReference type="EMBL" id="PRFA01000056">
    <property type="protein sequence ID" value="PWU89798.1"/>
    <property type="molecule type" value="Genomic_DNA"/>
</dbReference>
<sequence length="698" mass="78206">MNNNSNGKKSGGGGAAAVAAAAAAAAALMMTSPAAVPPRSQERLVAAQKWFFQREAVLDTCAVPVGATTSVEGRRRMARDSAAQILSLLEELQATIGPSANGAAAATSSSSPMNKAAGGGNHNSNSNKNTSNNNHAAREADGLWMSALVEGSGSLFYSECGLQVEAREMRLPDGHTMTAATSSSSPKATTTTVSSTSPSAEAVSRRLQPLQRLLAGIQDVRHLHPYGKLLSGAGKGDASAESISMLIKGLQDAVEESLRTIEHGYATCACSVDDISTWAEWSQPLLRVLGETLRQFTLEHVMEEPQERLRRAAFDVKEKQREQEDAVTDGDMVRSENLYFEKTALLEGMRPLYDQLEHVIETYKKDAAEEPTRKVRALATELVPRLVSPTIAKEQNLKKRCAADIEKLASKREEIRSARSAQRANFSVHMTEWEKLFELNRQQQESCLRAIEELEQRLRHLAEERTFLVEDRLEKMSEERQREEDAATFMLFAERQEEALRTTLQYVEQSIHCAQSISDAVQSGYKHLNHHLHNVILQTAETQLLNVRKERLEHFRSLYLTLGELQFKKERHVEELDKRIEYYHVQQELAMETFNPKAKEFSKAKKDLLEVKETMEQQLQLIAKKAAQQLEDFKPTEKLLLASGVKFRHPVDELVEMNAVRTQKLLEYHSLMSTMRKDDDENKEDEDRNMGQSHSPPR</sequence>
<dbReference type="VEuPathDB" id="TriTrypDB:TcCLB.508387.90"/>
<dbReference type="Proteomes" id="UP000246121">
    <property type="component" value="Unassembled WGS sequence"/>
</dbReference>
<name>A0A2V2V412_TRYCR</name>
<feature type="coiled-coil region" evidence="1">
    <location>
        <begin position="444"/>
        <end position="471"/>
    </location>
</feature>
<evidence type="ECO:0000256" key="2">
    <source>
        <dbReference type="SAM" id="MobiDB-lite"/>
    </source>
</evidence>
<gene>
    <name evidence="3" type="ORF">C4B63_56g95</name>
</gene>
<dbReference type="VEuPathDB" id="TriTrypDB:Tc_MARK_766"/>
<dbReference type="Pfam" id="PF05149">
    <property type="entry name" value="Flagellar_rod"/>
    <property type="match status" value="1"/>
</dbReference>
<dbReference type="VEuPathDB" id="TriTrypDB:TCSYLVIO_001980"/>
<feature type="coiled-coil region" evidence="1">
    <location>
        <begin position="598"/>
        <end position="625"/>
    </location>
</feature>
<dbReference type="VEuPathDB" id="TriTrypDB:TcBrA4_0043730"/>
<dbReference type="PANTHER" id="PTHR34732">
    <property type="entry name" value="69 KDA PARAFLAGELLAR ROD PROTEIN-RELATED"/>
    <property type="match status" value="1"/>
</dbReference>
<dbReference type="VEuPathDB" id="TriTrypDB:C4B63_56g95"/>
<keyword evidence="3" id="KW-0966">Cell projection</keyword>
<dbReference type="GO" id="GO:0031514">
    <property type="term" value="C:motile cilium"/>
    <property type="evidence" value="ECO:0007669"/>
    <property type="project" value="InterPro"/>
</dbReference>
<comment type="caution">
    <text evidence="3">The sequence shown here is derived from an EMBL/GenBank/DDBJ whole genome shotgun (WGS) entry which is preliminary data.</text>
</comment>
<dbReference type="AlphaFoldDB" id="A0A2V2V412"/>
<protein>
    <submittedName>
        <fullName evidence="3">Putative paraflagellar rod protein</fullName>
    </submittedName>
</protein>